<name>A0ACC2L2P6_PERAE</name>
<accession>A0ACC2L2P6</accession>
<dbReference type="EMBL" id="CM056814">
    <property type="protein sequence ID" value="KAJ8627690.1"/>
    <property type="molecule type" value="Genomic_DNA"/>
</dbReference>
<protein>
    <submittedName>
        <fullName evidence="1">Uncharacterized protein</fullName>
    </submittedName>
</protein>
<gene>
    <name evidence="1" type="ORF">MRB53_020997</name>
</gene>
<proteinExistence type="predicted"/>
<sequence length="182" mass="20080">MASQSHQKGSRDFGKTIIERMVPGGNVFQIKPKALDIIWGGDPRYWKVPDSDEGSAELLQVCWLEVSGWLELSKLARDTTYKVNFKVSMKPDAFGWSGSPVYLMAKVGGNKFIWKSANISGKQPGVEFSIPEDLKFTVKGADVTGDAKLNFGLYEIWRGRWKGGLVIHEVEISPESGPATAS</sequence>
<dbReference type="Proteomes" id="UP001234297">
    <property type="component" value="Chromosome 6"/>
</dbReference>
<keyword evidence="2" id="KW-1185">Reference proteome</keyword>
<comment type="caution">
    <text evidence="1">The sequence shown here is derived from an EMBL/GenBank/DDBJ whole genome shotgun (WGS) entry which is preliminary data.</text>
</comment>
<organism evidence="1 2">
    <name type="scientific">Persea americana</name>
    <name type="common">Avocado</name>
    <dbReference type="NCBI Taxonomy" id="3435"/>
    <lineage>
        <taxon>Eukaryota</taxon>
        <taxon>Viridiplantae</taxon>
        <taxon>Streptophyta</taxon>
        <taxon>Embryophyta</taxon>
        <taxon>Tracheophyta</taxon>
        <taxon>Spermatophyta</taxon>
        <taxon>Magnoliopsida</taxon>
        <taxon>Magnoliidae</taxon>
        <taxon>Laurales</taxon>
        <taxon>Lauraceae</taxon>
        <taxon>Persea</taxon>
    </lineage>
</organism>
<evidence type="ECO:0000313" key="2">
    <source>
        <dbReference type="Proteomes" id="UP001234297"/>
    </source>
</evidence>
<evidence type="ECO:0000313" key="1">
    <source>
        <dbReference type="EMBL" id="KAJ8627690.1"/>
    </source>
</evidence>
<reference evidence="1 2" key="1">
    <citation type="journal article" date="2022" name="Hortic Res">
        <title>A haplotype resolved chromosomal level avocado genome allows analysis of novel avocado genes.</title>
        <authorList>
            <person name="Nath O."/>
            <person name="Fletcher S.J."/>
            <person name="Hayward A."/>
            <person name="Shaw L.M."/>
            <person name="Masouleh A.K."/>
            <person name="Furtado A."/>
            <person name="Henry R.J."/>
            <person name="Mitter N."/>
        </authorList>
    </citation>
    <scope>NUCLEOTIDE SEQUENCE [LARGE SCALE GENOMIC DNA]</scope>
    <source>
        <strain evidence="2">cv. Hass</strain>
    </source>
</reference>